<dbReference type="AlphaFoldDB" id="A0A5C5YKS4"/>
<organism evidence="2 3">
    <name type="scientific">Posidoniimonas polymericola</name>
    <dbReference type="NCBI Taxonomy" id="2528002"/>
    <lineage>
        <taxon>Bacteria</taxon>
        <taxon>Pseudomonadati</taxon>
        <taxon>Planctomycetota</taxon>
        <taxon>Planctomycetia</taxon>
        <taxon>Pirellulales</taxon>
        <taxon>Lacipirellulaceae</taxon>
        <taxon>Posidoniimonas</taxon>
    </lineage>
</organism>
<evidence type="ECO:0008006" key="4">
    <source>
        <dbReference type="Google" id="ProtNLM"/>
    </source>
</evidence>
<feature type="region of interest" description="Disordered" evidence="1">
    <location>
        <begin position="87"/>
        <end position="249"/>
    </location>
</feature>
<dbReference type="EMBL" id="SJPO01000007">
    <property type="protein sequence ID" value="TWT75451.1"/>
    <property type="molecule type" value="Genomic_DNA"/>
</dbReference>
<comment type="caution">
    <text evidence="2">The sequence shown here is derived from an EMBL/GenBank/DDBJ whole genome shotgun (WGS) entry which is preliminary data.</text>
</comment>
<feature type="region of interest" description="Disordered" evidence="1">
    <location>
        <begin position="261"/>
        <end position="291"/>
    </location>
</feature>
<feature type="compositionally biased region" description="Polar residues" evidence="1">
    <location>
        <begin position="182"/>
        <end position="194"/>
    </location>
</feature>
<gene>
    <name evidence="2" type="ORF">Pla123a_29600</name>
</gene>
<dbReference type="RefSeq" id="WP_146588225.1">
    <property type="nucleotide sequence ID" value="NZ_SJPO01000007.1"/>
</dbReference>
<feature type="compositionally biased region" description="Basic and acidic residues" evidence="1">
    <location>
        <begin position="87"/>
        <end position="96"/>
    </location>
</feature>
<proteinExistence type="predicted"/>
<reference evidence="2 3" key="1">
    <citation type="submission" date="2019-02" db="EMBL/GenBank/DDBJ databases">
        <title>Deep-cultivation of Planctomycetes and their phenomic and genomic characterization uncovers novel biology.</title>
        <authorList>
            <person name="Wiegand S."/>
            <person name="Jogler M."/>
            <person name="Boedeker C."/>
            <person name="Pinto D."/>
            <person name="Vollmers J."/>
            <person name="Rivas-Marin E."/>
            <person name="Kohn T."/>
            <person name="Peeters S.H."/>
            <person name="Heuer A."/>
            <person name="Rast P."/>
            <person name="Oberbeckmann S."/>
            <person name="Bunk B."/>
            <person name="Jeske O."/>
            <person name="Meyerdierks A."/>
            <person name="Storesund J.E."/>
            <person name="Kallscheuer N."/>
            <person name="Luecker S."/>
            <person name="Lage O.M."/>
            <person name="Pohl T."/>
            <person name="Merkel B.J."/>
            <person name="Hornburger P."/>
            <person name="Mueller R.-W."/>
            <person name="Bruemmer F."/>
            <person name="Labrenz M."/>
            <person name="Spormann A.M."/>
            <person name="Op Den Camp H."/>
            <person name="Overmann J."/>
            <person name="Amann R."/>
            <person name="Jetten M.S.M."/>
            <person name="Mascher T."/>
            <person name="Medema M.H."/>
            <person name="Devos D.P."/>
            <person name="Kaster A.-K."/>
            <person name="Ovreas L."/>
            <person name="Rohde M."/>
            <person name="Galperin M.Y."/>
            <person name="Jogler C."/>
        </authorList>
    </citation>
    <scope>NUCLEOTIDE SEQUENCE [LARGE SCALE GENOMIC DNA]</scope>
    <source>
        <strain evidence="2 3">Pla123a</strain>
    </source>
</reference>
<feature type="compositionally biased region" description="Basic and acidic residues" evidence="1">
    <location>
        <begin position="228"/>
        <end position="238"/>
    </location>
</feature>
<name>A0A5C5YKS4_9BACT</name>
<evidence type="ECO:0000256" key="1">
    <source>
        <dbReference type="SAM" id="MobiDB-lite"/>
    </source>
</evidence>
<keyword evidence="3" id="KW-1185">Reference proteome</keyword>
<sequence>MGRPRVLDEGKQREVCALLTAGMTVGEAAAYVGCCEKTIRREQRRDEDFDERVRRARVAARLGPLQAVRNAAATHWRAAAWLVDRQDRQEERERRARRDRAKLTQQRADAKPTKPPQPWNLEQEIQQIASARPPAVKPTPHNRTLPPTSPRPEPGEPVSAATPPPALTKKRPSPVAAALSEMASQLAASANRQLDGQEKVESQRAAAPVRRTKPAAGGSAGTTIEPTVEPRGEGKNEPSEGSSGRSFVPSLRIFGQNAGDPKTLICPEPPALAGGAEPKPAACRAGRCSGG</sequence>
<evidence type="ECO:0000313" key="2">
    <source>
        <dbReference type="EMBL" id="TWT75451.1"/>
    </source>
</evidence>
<dbReference type="Proteomes" id="UP000318478">
    <property type="component" value="Unassembled WGS sequence"/>
</dbReference>
<protein>
    <recommendedName>
        <fullName evidence="4">Transposase IS30-like HTH domain-containing protein</fullName>
    </recommendedName>
</protein>
<accession>A0A5C5YKS4</accession>
<evidence type="ECO:0000313" key="3">
    <source>
        <dbReference type="Proteomes" id="UP000318478"/>
    </source>
</evidence>
<feature type="compositionally biased region" description="Low complexity" evidence="1">
    <location>
        <begin position="271"/>
        <end position="282"/>
    </location>
</feature>